<accession>A0A437M9T3</accession>
<keyword evidence="2" id="KW-1185">Reference proteome</keyword>
<comment type="caution">
    <text evidence="1">The sequence shown here is derived from an EMBL/GenBank/DDBJ whole genome shotgun (WGS) entry which is preliminary data.</text>
</comment>
<evidence type="ECO:0008006" key="3">
    <source>
        <dbReference type="Google" id="ProtNLM"/>
    </source>
</evidence>
<sequence>MASMLPSLMQAVALIAAAPDEAVAAAQAPAPEAAPAVEPVELPAQDQSIDGRRRPGAQAELPAPIIQNNVGAVAPPPPEAFTGEEFPVPDRWRLAKALCPDKGFIGIQNVCHSRWDPYHQNFLKGDRPIAKDKIPSWLPIHGDDWFFVLSGISDTIVEPRNFPTPASRQVVERPQQNGVFGRGESLVAAQTFIGSVALIKGSTAYKPPDIEYRLTLAFNVNYVNVQERRVLNVEPSKKTHRTDQFVGVQELFIDKHLGNKSDHYDFDSLRIGIQPFQADFRGFLFNDNQLGIRLFGNRDNNRFQYNLAAIWRLEKDTNSGLNDVTTMPRDDFILFGNMFLQDFPIAGMTSLVSATANINRENDIKVDDNGFPIVPVLLGDLKPRKYEAYYLGYSVDGRLNRFNLSASVYGLLGRDSHNLFTAREAKVRGFFGAAELSYDVDWMRFKLSGLYASGDKKPYDNTETGFDAIFENPVFAGADTSYWIRQSIPFAGGGRVVNVSQRNGLLNDLRSSKDQGQSNFNNPGTILAGVGADLDVLPQLRISPQLNRLWFATTETLKALRVEDSIPKSIGWDLSTAIVYRPAMVQNAVFRLSGAVLDPGKGFKDLFTNSKGQKRYYSVLFNAILTF</sequence>
<evidence type="ECO:0000313" key="2">
    <source>
        <dbReference type="Proteomes" id="UP000282971"/>
    </source>
</evidence>
<dbReference type="RefSeq" id="WP_127743815.1">
    <property type="nucleotide sequence ID" value="NZ_SACN01000001.1"/>
</dbReference>
<gene>
    <name evidence="1" type="ORF">EOD43_11195</name>
</gene>
<dbReference type="AlphaFoldDB" id="A0A437M9T3"/>
<organism evidence="1 2">
    <name type="scientific">Sphingomonas crocodyli</name>
    <dbReference type="NCBI Taxonomy" id="1979270"/>
    <lineage>
        <taxon>Bacteria</taxon>
        <taxon>Pseudomonadati</taxon>
        <taxon>Pseudomonadota</taxon>
        <taxon>Alphaproteobacteria</taxon>
        <taxon>Sphingomonadales</taxon>
        <taxon>Sphingomonadaceae</taxon>
        <taxon>Sphingomonas</taxon>
    </lineage>
</organism>
<name>A0A437M9T3_9SPHN</name>
<dbReference type="Proteomes" id="UP000282971">
    <property type="component" value="Unassembled WGS sequence"/>
</dbReference>
<proteinExistence type="predicted"/>
<reference evidence="1 2" key="1">
    <citation type="submission" date="2019-01" db="EMBL/GenBank/DDBJ databases">
        <authorList>
            <person name="Chen W.-M."/>
        </authorList>
    </citation>
    <scope>NUCLEOTIDE SEQUENCE [LARGE SCALE GENOMIC DNA]</scope>
    <source>
        <strain evidence="1 2">CCP-7</strain>
    </source>
</reference>
<dbReference type="EMBL" id="SACN01000001">
    <property type="protein sequence ID" value="RVT94377.1"/>
    <property type="molecule type" value="Genomic_DNA"/>
</dbReference>
<dbReference type="OrthoDB" id="244259at2"/>
<evidence type="ECO:0000313" key="1">
    <source>
        <dbReference type="EMBL" id="RVT94377.1"/>
    </source>
</evidence>
<protein>
    <recommendedName>
        <fullName evidence="3">Alginate export domain-containing protein</fullName>
    </recommendedName>
</protein>